<gene>
    <name evidence="1" type="ordered locus">Bcep1808_7507</name>
</gene>
<geneLocation type="plasmid" evidence="1 2">
    <name>pBVIE03</name>
</geneLocation>
<evidence type="ECO:0000313" key="2">
    <source>
        <dbReference type="Proteomes" id="UP000002287"/>
    </source>
</evidence>
<accession>A4JVS9</accession>
<dbReference type="AlphaFoldDB" id="A4JVS9"/>
<dbReference type="EMBL" id="CP000619">
    <property type="protein sequence ID" value="ABO60382.1"/>
    <property type="molecule type" value="Genomic_DNA"/>
</dbReference>
<evidence type="ECO:0000313" key="1">
    <source>
        <dbReference type="EMBL" id="ABO60382.1"/>
    </source>
</evidence>
<dbReference type="KEGG" id="bvi:Bcep1808_7507"/>
<dbReference type="HOGENOM" id="CLU_739046_0_0_4"/>
<organism evidence="1 2">
    <name type="scientific">Burkholderia vietnamiensis (strain G4 / LMG 22486)</name>
    <name type="common">Burkholderia cepacia (strain R1808)</name>
    <dbReference type="NCBI Taxonomy" id="269482"/>
    <lineage>
        <taxon>Bacteria</taxon>
        <taxon>Pseudomonadati</taxon>
        <taxon>Pseudomonadota</taxon>
        <taxon>Betaproteobacteria</taxon>
        <taxon>Burkholderiales</taxon>
        <taxon>Burkholderiaceae</taxon>
        <taxon>Burkholderia</taxon>
        <taxon>Burkholderia cepacia complex</taxon>
    </lineage>
</organism>
<dbReference type="Proteomes" id="UP000002287">
    <property type="component" value="Plasmid pBVIE03"/>
</dbReference>
<protein>
    <submittedName>
        <fullName evidence="1">Uncharacterized protein</fullName>
    </submittedName>
</protein>
<proteinExistence type="predicted"/>
<name>A4JVS9_BURVG</name>
<sequence length="374" mass="40327">MRKPPDRPVQITAEDVLSTMAQLGRDATVSEAEALASNINSAGLPDGVARDIALREMLAGKSESDLQALSAQDHPRLAFARVREILASHGEAAAEHQVGHYSSLSTLAETVRSSKCWSEGEIFSCALDETRFVIMKQVAPASCEMVTVSHMGFHDVLTAYRYDQQELVDALNGYIAPAAAEIGHVGAAARDAAKPEFLFDLQLDASIRFRAQSETIAREELRRHLDCANANLGEILGQTIVCEVSLNGTPALAEVDGVEPDNATRPVLFQSDPRPIVSLDPNRPLYDDAGREHQLISASRTQVVTTILGVYGVWDRATGECLMTNAEGTRLSNEAPSPEWVAARRQAAGEVLASMHADAAIKRARGDDSASMEI</sequence>
<reference evidence="1 2" key="1">
    <citation type="submission" date="2007-03" db="EMBL/GenBank/DDBJ databases">
        <title>Complete sequence of plasmid pBVIE03 of Burkholderia vietnamiensis G4.</title>
        <authorList>
            <consortium name="US DOE Joint Genome Institute"/>
            <person name="Copeland A."/>
            <person name="Lucas S."/>
            <person name="Lapidus A."/>
            <person name="Barry K."/>
            <person name="Detter J.C."/>
            <person name="Glavina del Rio T."/>
            <person name="Hammon N."/>
            <person name="Israni S."/>
            <person name="Dalin E."/>
            <person name="Tice H."/>
            <person name="Pitluck S."/>
            <person name="Chain P."/>
            <person name="Malfatti S."/>
            <person name="Shin M."/>
            <person name="Vergez L."/>
            <person name="Schmutz J."/>
            <person name="Larimer F."/>
            <person name="Land M."/>
            <person name="Hauser L."/>
            <person name="Kyrpides N."/>
            <person name="Tiedje J."/>
            <person name="Richardson P."/>
        </authorList>
    </citation>
    <scope>NUCLEOTIDE SEQUENCE [LARGE SCALE GENOMIC DNA]</scope>
    <source>
        <strain evidence="2">G4 / LMG 22486</strain>
        <plasmid evidence="1 2">pBVIE03</plasmid>
    </source>
</reference>
<keyword evidence="1" id="KW-0614">Plasmid</keyword>